<feature type="region of interest" description="Disordered" evidence="1">
    <location>
        <begin position="1353"/>
        <end position="1393"/>
    </location>
</feature>
<name>A0A250XMW2_9CHLO</name>
<protein>
    <submittedName>
        <fullName evidence="2">Uncharacterized protein</fullName>
    </submittedName>
</protein>
<feature type="compositionally biased region" description="Polar residues" evidence="1">
    <location>
        <begin position="1449"/>
        <end position="1461"/>
    </location>
</feature>
<feature type="compositionally biased region" description="Polar residues" evidence="1">
    <location>
        <begin position="1357"/>
        <end position="1370"/>
    </location>
</feature>
<feature type="compositionally biased region" description="Polar residues" evidence="1">
    <location>
        <begin position="389"/>
        <end position="400"/>
    </location>
</feature>
<feature type="compositionally biased region" description="Pro residues" evidence="1">
    <location>
        <begin position="457"/>
        <end position="471"/>
    </location>
</feature>
<feature type="compositionally biased region" description="Basic and acidic residues" evidence="1">
    <location>
        <begin position="401"/>
        <end position="417"/>
    </location>
</feature>
<feature type="compositionally biased region" description="Basic and acidic residues" evidence="1">
    <location>
        <begin position="557"/>
        <end position="577"/>
    </location>
</feature>
<feature type="compositionally biased region" description="Acidic residues" evidence="1">
    <location>
        <begin position="757"/>
        <end position="768"/>
    </location>
</feature>
<accession>A0A250XMW2</accession>
<feature type="region of interest" description="Disordered" evidence="1">
    <location>
        <begin position="873"/>
        <end position="892"/>
    </location>
</feature>
<dbReference type="CDD" id="cd23767">
    <property type="entry name" value="IQCD"/>
    <property type="match status" value="1"/>
</dbReference>
<dbReference type="Proteomes" id="UP000232323">
    <property type="component" value="Unassembled WGS sequence"/>
</dbReference>
<feature type="region of interest" description="Disordered" evidence="1">
    <location>
        <begin position="1445"/>
        <end position="1503"/>
    </location>
</feature>
<feature type="compositionally biased region" description="Low complexity" evidence="1">
    <location>
        <begin position="1179"/>
        <end position="1189"/>
    </location>
</feature>
<feature type="region of interest" description="Disordered" evidence="1">
    <location>
        <begin position="742"/>
        <end position="774"/>
    </location>
</feature>
<reference evidence="2 3" key="1">
    <citation type="submission" date="2017-08" db="EMBL/GenBank/DDBJ databases">
        <title>Acidophilic green algal genome provides insights into adaptation to an acidic environment.</title>
        <authorList>
            <person name="Hirooka S."/>
            <person name="Hirose Y."/>
            <person name="Kanesaki Y."/>
            <person name="Higuchi S."/>
            <person name="Fujiwara T."/>
            <person name="Onuma R."/>
            <person name="Era A."/>
            <person name="Ohbayashi R."/>
            <person name="Uzuka A."/>
            <person name="Nozaki H."/>
            <person name="Yoshikawa H."/>
            <person name="Miyagishima S.Y."/>
        </authorList>
    </citation>
    <scope>NUCLEOTIDE SEQUENCE [LARGE SCALE GENOMIC DNA]</scope>
    <source>
        <strain evidence="2 3">NIES-2499</strain>
    </source>
</reference>
<feature type="compositionally biased region" description="Low complexity" evidence="1">
    <location>
        <begin position="631"/>
        <end position="648"/>
    </location>
</feature>
<sequence length="1586" mass="167853">MLPLVANLWKDHTTARQRDTDMKPQTMGVPSLMPHWLQKHLSAMRNVSDQFSCAIAMALATELEQRMVDNIMKEREAGLWIRMEEEKKHQLQEDKVARSRLSALLALTDAPGGTSLEEQQAAATKIQVAWRSWKKRQLEAEVRLSFIISPNMQSIIGAAAVEFVKQARLKAEKAVLRKSLSRKKKMSTVLAAAAAAVAEVDEGMPLDSRSTLPRRTLVGFNLFSPGQSDNTVTVPKLVAWGSRSGQHGPRRSVSVGEAGVGTGTMRGVIKSESGKEAVWSSSSVTAVGLGRVRFSNSGAQLPLKQEDSLSALLPPAGQRLVKQVSNRAESKASLPQVQWGAGVVEEAVAEGTWEETVEASSPAPHSQSRSAAAAELPQPLSVPLVATQAQTEQRLSGGSKSSRDDLVHSSGEHDLFRSKPPTASPRNLLQRVLSQTVEQRVYTPPLAPHAPQSPRHSPSPRPSPKVSPRPSPDIVTPASSARPSPEKSTQDSSARPSTEKDTSTSSPRPSPPSSRPSGGGSARPSGGSDVEGGVARESRSRNRRPRSMAEPSAPRPSGDEIGAKDQTPDQDMFDERISAPTLRTQLTLTSPLTSPLRPGPSTISAGDLHSAPCAHPSYSGCPRPSPPQLLSPAHSSSPRPSPAISYRSSTQRVLLESLLPTQPLHTQPLDHALASSGVLPTTSGVIPTTSGVPEDAVQHVEETSQSYARNESIFSEWAKRGRCSPSVDGTEALTLSEMPAQEVGGGVVGDPGRALQDDEEEEEEEEDGSGPFGLPARRLRAAVLAGRLLAASGSDEEVKGQVLEPQKRVLETIRGDAVNTPLGAGSFKFRSAPAAVPDATHLFESQEDIFPRASSMGGGEWASTSYEAAKQSRVTGSGTAVPQDKPGSQGMFYRASAPLPREHWGEEEEVAVVVRSVKSQAVARGSEILSSEVGRGRSTAVSLDQPLAKEDQEEGRYDVHAWLHQQLPAVQEGEDLSGMQLTEELGNLDDEVRSISSSMGQSEETRILSDLDEMAIRNALGRVGERPESSPILVFSLPNGEKSLEPEPVFEDADAEYDARRLMAEASAAEEMLAAAIGFTESIDGGRASFGGPASSMFAVPYLVSPKSSIPSRLPFEGDEEVEEQLRAHAHVYARAHGVSYRTALAELAARRAAKKARKAQLGRTRSVAEGAQLSPQASYSGGLPSSSSLYLPPRQQQLPLRRLVVPPCASEAAGGVPEARVSRNKHQTGEHHGGTAFLMTSADLGEGSSHCVSPRSPSHAQRRVSERILITAGSVGASGDCSSSRLGPQHPQLDFTKGYDKDEYGDAVGVSDGQLILYNDTMASSAVVTVAGGHAEGAVEGEGTWPQGLLTTLGTSTQNDWSNPSTKGRTIQPVHSPLSAAQGPRGLLNTPPGLGVLPRASAVARQLYVTNSPVIQPKVYKLGHAEPALQHAPDQSEWTIHSHVPAGSTYSTPSKHTQQAARRGSVSGGPPVASTSAPRPGGLAPHPPPSHALPPSTSKPSFSRGLEALKKAALRGLAAATGSPKAGPSRDVALDAAPPVPTLAPDGIPQCTSRAGSALGGMFQVFSKENSNHSDHSDMVSSAGK</sequence>
<evidence type="ECO:0000313" key="2">
    <source>
        <dbReference type="EMBL" id="GAX84363.1"/>
    </source>
</evidence>
<feature type="region of interest" description="Disordered" evidence="1">
    <location>
        <begin position="1159"/>
        <end position="1189"/>
    </location>
</feature>
<dbReference type="EMBL" id="BEGY01000123">
    <property type="protein sequence ID" value="GAX84363.1"/>
    <property type="molecule type" value="Genomic_DNA"/>
</dbReference>
<comment type="caution">
    <text evidence="2">The sequence shown here is derived from an EMBL/GenBank/DDBJ whole genome shotgun (WGS) entry which is preliminary data.</text>
</comment>
<organism evidence="2 3">
    <name type="scientific">Chlamydomonas eustigma</name>
    <dbReference type="NCBI Taxonomy" id="1157962"/>
    <lineage>
        <taxon>Eukaryota</taxon>
        <taxon>Viridiplantae</taxon>
        <taxon>Chlorophyta</taxon>
        <taxon>core chlorophytes</taxon>
        <taxon>Chlorophyceae</taxon>
        <taxon>CS clade</taxon>
        <taxon>Chlamydomonadales</taxon>
        <taxon>Chlamydomonadaceae</taxon>
        <taxon>Chlamydomonas</taxon>
    </lineage>
</organism>
<gene>
    <name evidence="2" type="ORF">CEUSTIGMA_g11785.t1</name>
</gene>
<feature type="region of interest" description="Disordered" evidence="1">
    <location>
        <begin position="354"/>
        <end position="375"/>
    </location>
</feature>
<evidence type="ECO:0000256" key="1">
    <source>
        <dbReference type="SAM" id="MobiDB-lite"/>
    </source>
</evidence>
<feature type="compositionally biased region" description="Low complexity" evidence="1">
    <location>
        <begin position="580"/>
        <end position="602"/>
    </location>
</feature>
<feature type="region of interest" description="Disordered" evidence="1">
    <location>
        <begin position="444"/>
        <end position="648"/>
    </location>
</feature>
<feature type="region of interest" description="Disordered" evidence="1">
    <location>
        <begin position="389"/>
        <end position="427"/>
    </location>
</feature>
<keyword evidence="3" id="KW-1185">Reference proteome</keyword>
<proteinExistence type="predicted"/>
<evidence type="ECO:0000313" key="3">
    <source>
        <dbReference type="Proteomes" id="UP000232323"/>
    </source>
</evidence>